<feature type="transmembrane region" description="Helical" evidence="6">
    <location>
        <begin position="309"/>
        <end position="327"/>
    </location>
</feature>
<name>A0A4V5TKQ4_9ACTN</name>
<feature type="transmembrane region" description="Helical" evidence="6">
    <location>
        <begin position="375"/>
        <end position="394"/>
    </location>
</feature>
<evidence type="ECO:0000313" key="7">
    <source>
        <dbReference type="EMBL" id="TKI64653.1"/>
    </source>
</evidence>
<reference evidence="7 8" key="1">
    <citation type="submission" date="2019-04" db="EMBL/GenBank/DDBJ databases">
        <authorList>
            <person name="Dong K."/>
        </authorList>
    </citation>
    <scope>NUCLEOTIDE SEQUENCE [LARGE SCALE GENOMIC DNA]</scope>
    <source>
        <strain evidence="8">dk3543</strain>
    </source>
</reference>
<feature type="transmembrane region" description="Helical" evidence="6">
    <location>
        <begin position="434"/>
        <end position="453"/>
    </location>
</feature>
<evidence type="ECO:0000256" key="4">
    <source>
        <dbReference type="ARBA" id="ARBA00022989"/>
    </source>
</evidence>
<organism evidence="7 8">
    <name type="scientific">Nocardioides jishulii</name>
    <dbReference type="NCBI Taxonomy" id="2575440"/>
    <lineage>
        <taxon>Bacteria</taxon>
        <taxon>Bacillati</taxon>
        <taxon>Actinomycetota</taxon>
        <taxon>Actinomycetes</taxon>
        <taxon>Propionibacteriales</taxon>
        <taxon>Nocardioidaceae</taxon>
        <taxon>Nocardioides</taxon>
    </lineage>
</organism>
<evidence type="ECO:0000256" key="2">
    <source>
        <dbReference type="ARBA" id="ARBA00008432"/>
    </source>
</evidence>
<keyword evidence="5 6" id="KW-0472">Membrane</keyword>
<feature type="transmembrane region" description="Helical" evidence="6">
    <location>
        <begin position="334"/>
        <end position="355"/>
    </location>
</feature>
<dbReference type="GO" id="GO:0015112">
    <property type="term" value="F:nitrate transmembrane transporter activity"/>
    <property type="evidence" value="ECO:0007669"/>
    <property type="project" value="InterPro"/>
</dbReference>
<gene>
    <name evidence="7" type="ORF">FC770_05930</name>
</gene>
<feature type="transmembrane region" description="Helical" evidence="6">
    <location>
        <begin position="69"/>
        <end position="87"/>
    </location>
</feature>
<proteinExistence type="inferred from homology"/>
<dbReference type="InterPro" id="IPR044772">
    <property type="entry name" value="NO3_transporter"/>
</dbReference>
<keyword evidence="3 6" id="KW-0812">Transmembrane</keyword>
<dbReference type="GO" id="GO:0016020">
    <property type="term" value="C:membrane"/>
    <property type="evidence" value="ECO:0007669"/>
    <property type="project" value="UniProtKB-SubCell"/>
</dbReference>
<comment type="similarity">
    <text evidence="2">Belongs to the major facilitator superfamily. Nitrate/nitrite porter (TC 2.A.1.8) family.</text>
</comment>
<feature type="transmembrane region" description="Helical" evidence="6">
    <location>
        <begin position="32"/>
        <end position="49"/>
    </location>
</feature>
<evidence type="ECO:0000256" key="5">
    <source>
        <dbReference type="ARBA" id="ARBA00023136"/>
    </source>
</evidence>
<dbReference type="Gene3D" id="1.20.1250.20">
    <property type="entry name" value="MFS general substrate transporter like domains"/>
    <property type="match status" value="1"/>
</dbReference>
<feature type="transmembrane region" description="Helical" evidence="6">
    <location>
        <begin position="167"/>
        <end position="189"/>
    </location>
</feature>
<protein>
    <submittedName>
        <fullName evidence="7">NarK/NasA family nitrate transporter</fullName>
    </submittedName>
</protein>
<dbReference type="SUPFAM" id="SSF103473">
    <property type="entry name" value="MFS general substrate transporter"/>
    <property type="match status" value="1"/>
</dbReference>
<feature type="transmembrane region" description="Helical" evidence="6">
    <location>
        <begin position="209"/>
        <end position="232"/>
    </location>
</feature>
<dbReference type="PANTHER" id="PTHR23515">
    <property type="entry name" value="HIGH-AFFINITY NITRATE TRANSPORTER 2.3"/>
    <property type="match status" value="1"/>
</dbReference>
<comment type="caution">
    <text evidence="7">The sequence shown here is derived from an EMBL/GenBank/DDBJ whole genome shotgun (WGS) entry which is preliminary data.</text>
</comment>
<keyword evidence="4 6" id="KW-1133">Transmembrane helix</keyword>
<accession>A0A4V5TKQ4</accession>
<evidence type="ECO:0000256" key="6">
    <source>
        <dbReference type="SAM" id="Phobius"/>
    </source>
</evidence>
<feature type="transmembrane region" description="Helical" evidence="6">
    <location>
        <begin position="406"/>
        <end position="428"/>
    </location>
</feature>
<keyword evidence="8" id="KW-1185">Reference proteome</keyword>
<dbReference type="Proteomes" id="UP000307808">
    <property type="component" value="Unassembled WGS sequence"/>
</dbReference>
<feature type="transmembrane region" description="Helical" evidence="6">
    <location>
        <begin position="253"/>
        <end position="276"/>
    </location>
</feature>
<dbReference type="RefSeq" id="WP_137065111.1">
    <property type="nucleotide sequence ID" value="NZ_CP040748.1"/>
</dbReference>
<feature type="transmembrane region" description="Helical" evidence="6">
    <location>
        <begin position="99"/>
        <end position="116"/>
    </location>
</feature>
<sequence length="464" mass="49841">MSKSTTSQSGEWLESWDPENKETWNEPLARRTLWITTFALFLAFVAWFLPSALIPKLNGLGYSFTSDELYWMAAMPGLSAGLFRLVWMVLPPIMGTRKMVALTSLLLIFSTAGWGVRVQEPTAPYWELMLLAFLAGIGGGAFSGFMPSTSYFFPRSKQGTALGIQAGIGNFGVSAVQLLTPYLIALSWLGFIGTSQTFALPGGQPEKVWYQNAAFVWIPLMVIAAILAWTMLKSVPIKASIRQQFDIFGNVDTWLMTLLYIMTFGTFAGLSAQFGLLMGELYGSANPDIVQGSGAGATVLVEGYSVPDVAKFVFLGPLVGAGARVLFSPLTDRMGGAIWTLVSGIGLVASIAITIPALTPDTTSAATLDAGFDHFLWGMLAIFLFAGIGNASTFKQMPMIFEKRQAGGVIGWTAAIAAFGPFFFGVGVTSMGPVAFFSIGIAWAVMCVVVTWVRYARKGAPKPG</sequence>
<comment type="subcellular location">
    <subcellularLocation>
        <location evidence="1">Membrane</location>
        <topology evidence="1">Multi-pass membrane protein</topology>
    </subcellularLocation>
</comment>
<dbReference type="OrthoDB" id="9771451at2"/>
<evidence type="ECO:0000313" key="8">
    <source>
        <dbReference type="Proteomes" id="UP000307808"/>
    </source>
</evidence>
<dbReference type="Pfam" id="PF07690">
    <property type="entry name" value="MFS_1"/>
    <property type="match status" value="1"/>
</dbReference>
<feature type="transmembrane region" description="Helical" evidence="6">
    <location>
        <begin position="128"/>
        <end position="146"/>
    </location>
</feature>
<dbReference type="InterPro" id="IPR011701">
    <property type="entry name" value="MFS"/>
</dbReference>
<evidence type="ECO:0000256" key="3">
    <source>
        <dbReference type="ARBA" id="ARBA00022692"/>
    </source>
</evidence>
<dbReference type="AlphaFoldDB" id="A0A4V5TKQ4"/>
<dbReference type="InterPro" id="IPR036259">
    <property type="entry name" value="MFS_trans_sf"/>
</dbReference>
<evidence type="ECO:0000256" key="1">
    <source>
        <dbReference type="ARBA" id="ARBA00004141"/>
    </source>
</evidence>
<dbReference type="EMBL" id="SZPY01000001">
    <property type="protein sequence ID" value="TKI64653.1"/>
    <property type="molecule type" value="Genomic_DNA"/>
</dbReference>